<dbReference type="Proteomes" id="UP001142055">
    <property type="component" value="Chromosome 1"/>
</dbReference>
<feature type="chain" id="PRO_5040226293" description="Blo t 5 allergen" evidence="1">
    <location>
        <begin position="18"/>
        <end position="202"/>
    </location>
</feature>
<dbReference type="EMBL" id="JAPWDV010000001">
    <property type="protein sequence ID" value="KAJ6221802.1"/>
    <property type="molecule type" value="Genomic_DNA"/>
</dbReference>
<evidence type="ECO:0008006" key="4">
    <source>
        <dbReference type="Google" id="ProtNLM"/>
    </source>
</evidence>
<accession>A0A9Q0MC80</accession>
<evidence type="ECO:0000313" key="2">
    <source>
        <dbReference type="EMBL" id="KAJ6221802.1"/>
    </source>
</evidence>
<keyword evidence="3" id="KW-1185">Reference proteome</keyword>
<name>A0A9Q0MC80_BLOTA</name>
<proteinExistence type="predicted"/>
<protein>
    <recommendedName>
        <fullName evidence="4">Blo t 5 allergen</fullName>
    </recommendedName>
</protein>
<organism evidence="2 3">
    <name type="scientific">Blomia tropicalis</name>
    <name type="common">Mite</name>
    <dbReference type="NCBI Taxonomy" id="40697"/>
    <lineage>
        <taxon>Eukaryota</taxon>
        <taxon>Metazoa</taxon>
        <taxon>Ecdysozoa</taxon>
        <taxon>Arthropoda</taxon>
        <taxon>Chelicerata</taxon>
        <taxon>Arachnida</taxon>
        <taxon>Acari</taxon>
        <taxon>Acariformes</taxon>
        <taxon>Sarcoptiformes</taxon>
        <taxon>Astigmata</taxon>
        <taxon>Glycyphagoidea</taxon>
        <taxon>Echimyopodidae</taxon>
        <taxon>Blomia</taxon>
    </lineage>
</organism>
<feature type="signal peptide" evidence="1">
    <location>
        <begin position="1"/>
        <end position="17"/>
    </location>
</feature>
<dbReference type="AlphaFoldDB" id="A0A9Q0MC80"/>
<comment type="caution">
    <text evidence="2">The sequence shown here is derived from an EMBL/GenBank/DDBJ whole genome shotgun (WGS) entry which is preliminary data.</text>
</comment>
<keyword evidence="1" id="KW-0732">Signal</keyword>
<evidence type="ECO:0000313" key="3">
    <source>
        <dbReference type="Proteomes" id="UP001142055"/>
    </source>
</evidence>
<gene>
    <name evidence="2" type="ORF">RDWZM_000347</name>
</gene>
<reference evidence="2" key="1">
    <citation type="submission" date="2022-12" db="EMBL/GenBank/DDBJ databases">
        <title>Genome assemblies of Blomia tropicalis.</title>
        <authorList>
            <person name="Cui Y."/>
        </authorList>
    </citation>
    <scope>NUCLEOTIDE SEQUENCE</scope>
    <source>
        <tissue evidence="2">Adult mites</tissue>
    </source>
</reference>
<sequence>MKLLAIVAIVLVSTVAAQNEHNETRVLLEGMLLRADNLVAKIKEIIVQHKDLHEHLLHALREQEKKIISMAEHLRKTLDDHSHNPRQSHHIHTLEEQLFYIENRVAEEIYAIEHAKDPNHHKNHDEKMLIEQAEKLVKDGKEAIRQYPHAKEVDDINSEIIVIEALIATIKSKPNDLKKYEEELLRHEQTIKQLIVRAERHH</sequence>
<evidence type="ECO:0000256" key="1">
    <source>
        <dbReference type="SAM" id="SignalP"/>
    </source>
</evidence>